<dbReference type="RefSeq" id="WP_145665517.1">
    <property type="nucleotide sequence ID" value="NZ_VITK01000006.1"/>
</dbReference>
<dbReference type="OrthoDB" id="8256394at2"/>
<dbReference type="EMBL" id="VITK01000006">
    <property type="protein sequence ID" value="TWA96951.1"/>
    <property type="molecule type" value="Genomic_DNA"/>
</dbReference>
<organism evidence="1 2">
    <name type="scientific">Bradyrhizobium stylosanthis</name>
    <dbReference type="NCBI Taxonomy" id="1803665"/>
    <lineage>
        <taxon>Bacteria</taxon>
        <taxon>Pseudomonadati</taxon>
        <taxon>Pseudomonadota</taxon>
        <taxon>Alphaproteobacteria</taxon>
        <taxon>Hyphomicrobiales</taxon>
        <taxon>Nitrobacteraceae</taxon>
        <taxon>Bradyrhizobium</taxon>
    </lineage>
</organism>
<reference evidence="1 2" key="1">
    <citation type="submission" date="2019-06" db="EMBL/GenBank/DDBJ databases">
        <title>Genomic Encyclopedia of Type Strains, Phase IV (KMG-V): Genome sequencing to study the core and pangenomes of soil and plant-associated prokaryotes.</title>
        <authorList>
            <person name="Whitman W."/>
        </authorList>
    </citation>
    <scope>NUCLEOTIDE SEQUENCE [LARGE SCALE GENOMIC DNA]</scope>
    <source>
        <strain evidence="1 2">BR 510</strain>
    </source>
</reference>
<accession>A0A560DIK7</accession>
<evidence type="ECO:0000313" key="1">
    <source>
        <dbReference type="EMBL" id="TWA96951.1"/>
    </source>
</evidence>
<dbReference type="Proteomes" id="UP000319949">
    <property type="component" value="Unassembled WGS sequence"/>
</dbReference>
<comment type="caution">
    <text evidence="1">The sequence shown here is derived from an EMBL/GenBank/DDBJ whole genome shotgun (WGS) entry which is preliminary data.</text>
</comment>
<sequence>MAFAPDHHEMFRLILAFQKITDPDLRRMVLQHVEEMERQQTTGREERQSAEDLRMLPKRFADDAAAKNGIARPEPDAAVVEVGLQTLAGPISG</sequence>
<proteinExistence type="predicted"/>
<name>A0A560DIK7_9BRAD</name>
<protein>
    <submittedName>
        <fullName evidence="1">Uncharacterized protein</fullName>
    </submittedName>
</protein>
<keyword evidence="2" id="KW-1185">Reference proteome</keyword>
<dbReference type="AlphaFoldDB" id="A0A560DIK7"/>
<evidence type="ECO:0000313" key="2">
    <source>
        <dbReference type="Proteomes" id="UP000319949"/>
    </source>
</evidence>
<gene>
    <name evidence="1" type="ORF">FBZ96_1062</name>
</gene>